<evidence type="ECO:0000313" key="9">
    <source>
        <dbReference type="EMBL" id="UWX54278.1"/>
    </source>
</evidence>
<keyword evidence="1" id="KW-0813">Transport</keyword>
<keyword evidence="10" id="KW-1185">Reference proteome</keyword>
<keyword evidence="3" id="KW-0762">Sugar transport</keyword>
<evidence type="ECO:0000256" key="1">
    <source>
        <dbReference type="ARBA" id="ARBA00022448"/>
    </source>
</evidence>
<dbReference type="PANTHER" id="PTHR43790">
    <property type="entry name" value="CARBOHYDRATE TRANSPORT ATP-BINDING PROTEIN MG119-RELATED"/>
    <property type="match status" value="1"/>
</dbReference>
<dbReference type="InterPro" id="IPR003439">
    <property type="entry name" value="ABC_transporter-like_ATP-bd"/>
</dbReference>
<keyword evidence="6" id="KW-1278">Translocase</keyword>
<sequence>MLEAKNITKRFAGVTALKDVQLHLKAGKVTSIIGENGAGKSTLMKILSGVHLDYEGDLYMDGEKVVFKNTRDAQDAGISIIHQELNLLPQLTVVENIFLGREIKTLLGFLDEREMQRRAKVLLEKVQLRVDPNTKVKDLKVGEQQLLEIAKALLLDTKVLIMDEPTSAVSDSEAEILFNIIKELTKEGKAIAYISHKMNEIFTMCDDYVVLRDGQFIGAGPIQGVKEDDLIKMMAGREVKLHRHNEDVPREQS</sequence>
<organism evidence="9 10">
    <name type="scientific">Maribacter litopenaei</name>
    <dbReference type="NCBI Taxonomy" id="2976127"/>
    <lineage>
        <taxon>Bacteria</taxon>
        <taxon>Pseudomonadati</taxon>
        <taxon>Bacteroidota</taxon>
        <taxon>Flavobacteriia</taxon>
        <taxon>Flavobacteriales</taxon>
        <taxon>Flavobacteriaceae</taxon>
        <taxon>Maribacter</taxon>
    </lineage>
</organism>
<dbReference type="GO" id="GO:0005524">
    <property type="term" value="F:ATP binding"/>
    <property type="evidence" value="ECO:0007669"/>
    <property type="project" value="UniProtKB-KW"/>
</dbReference>
<evidence type="ECO:0000256" key="5">
    <source>
        <dbReference type="ARBA" id="ARBA00022840"/>
    </source>
</evidence>
<dbReference type="InterPro" id="IPR027417">
    <property type="entry name" value="P-loop_NTPase"/>
</dbReference>
<keyword evidence="7" id="KW-0472">Membrane</keyword>
<dbReference type="PROSITE" id="PS50893">
    <property type="entry name" value="ABC_TRANSPORTER_2"/>
    <property type="match status" value="1"/>
</dbReference>
<protein>
    <submittedName>
        <fullName evidence="9">ATP-binding cassette domain-containing protein</fullName>
    </submittedName>
</protein>
<keyword evidence="4" id="KW-0547">Nucleotide-binding</keyword>
<evidence type="ECO:0000313" key="10">
    <source>
        <dbReference type="Proteomes" id="UP001059209"/>
    </source>
</evidence>
<feature type="domain" description="ABC transporter" evidence="8">
    <location>
        <begin position="2"/>
        <end position="238"/>
    </location>
</feature>
<keyword evidence="2" id="KW-1003">Cell membrane</keyword>
<dbReference type="RefSeq" id="WP_260572091.1">
    <property type="nucleotide sequence ID" value="NZ_CP104205.1"/>
</dbReference>
<reference evidence="9" key="1">
    <citation type="submission" date="2022-09" db="EMBL/GenBank/DDBJ databases">
        <title>Maribacter litopenaei sp. nov., isolated from the intestinal tract of the Pacific White Shrimp, Litopenaeus vannamei.</title>
        <authorList>
            <person name="Kim S.Y."/>
            <person name="Hwang C.Y."/>
        </authorList>
    </citation>
    <scope>NUCLEOTIDE SEQUENCE</scope>
    <source>
        <strain evidence="9">HL-LV01</strain>
    </source>
</reference>
<dbReference type="InterPro" id="IPR003593">
    <property type="entry name" value="AAA+_ATPase"/>
</dbReference>
<evidence type="ECO:0000256" key="2">
    <source>
        <dbReference type="ARBA" id="ARBA00022475"/>
    </source>
</evidence>
<dbReference type="EMBL" id="CP104205">
    <property type="protein sequence ID" value="UWX54278.1"/>
    <property type="molecule type" value="Genomic_DNA"/>
</dbReference>
<name>A0ABY5Y5J7_9FLAO</name>
<dbReference type="SUPFAM" id="SSF52540">
    <property type="entry name" value="P-loop containing nucleoside triphosphate hydrolases"/>
    <property type="match status" value="1"/>
</dbReference>
<evidence type="ECO:0000259" key="8">
    <source>
        <dbReference type="PROSITE" id="PS50893"/>
    </source>
</evidence>
<accession>A0ABY5Y5J7</accession>
<evidence type="ECO:0000256" key="6">
    <source>
        <dbReference type="ARBA" id="ARBA00022967"/>
    </source>
</evidence>
<gene>
    <name evidence="9" type="ORF">NYZ99_15160</name>
</gene>
<keyword evidence="5 9" id="KW-0067">ATP-binding</keyword>
<evidence type="ECO:0000256" key="4">
    <source>
        <dbReference type="ARBA" id="ARBA00022741"/>
    </source>
</evidence>
<dbReference type="Proteomes" id="UP001059209">
    <property type="component" value="Chromosome"/>
</dbReference>
<dbReference type="InterPro" id="IPR050107">
    <property type="entry name" value="ABC_carbohydrate_import_ATPase"/>
</dbReference>
<evidence type="ECO:0000256" key="3">
    <source>
        <dbReference type="ARBA" id="ARBA00022597"/>
    </source>
</evidence>
<dbReference type="CDD" id="cd03216">
    <property type="entry name" value="ABC_Carb_Monos_I"/>
    <property type="match status" value="1"/>
</dbReference>
<evidence type="ECO:0000256" key="7">
    <source>
        <dbReference type="ARBA" id="ARBA00023136"/>
    </source>
</evidence>
<proteinExistence type="predicted"/>
<dbReference type="PANTHER" id="PTHR43790:SF3">
    <property type="entry name" value="D-ALLOSE IMPORT ATP-BINDING PROTEIN ALSA-RELATED"/>
    <property type="match status" value="1"/>
</dbReference>
<dbReference type="Gene3D" id="3.40.50.300">
    <property type="entry name" value="P-loop containing nucleotide triphosphate hydrolases"/>
    <property type="match status" value="1"/>
</dbReference>
<dbReference type="SMART" id="SM00382">
    <property type="entry name" value="AAA"/>
    <property type="match status" value="1"/>
</dbReference>
<dbReference type="Pfam" id="PF00005">
    <property type="entry name" value="ABC_tran"/>
    <property type="match status" value="1"/>
</dbReference>